<feature type="region of interest" description="Disordered" evidence="2">
    <location>
        <begin position="194"/>
        <end position="221"/>
    </location>
</feature>
<keyword evidence="1 3" id="KW-0808">Transferase</keyword>
<gene>
    <name evidence="3" type="ORF">SYNPS1DRAFT_32140</name>
</gene>
<dbReference type="SUPFAM" id="SSF52777">
    <property type="entry name" value="CoA-dependent acyltransferases"/>
    <property type="match status" value="1"/>
</dbReference>
<dbReference type="Gene3D" id="3.30.559.10">
    <property type="entry name" value="Chloramphenicol acetyltransferase-like domain"/>
    <property type="match status" value="2"/>
</dbReference>
<protein>
    <submittedName>
        <fullName evidence="3">Transferase</fullName>
    </submittedName>
</protein>
<feature type="compositionally biased region" description="Low complexity" evidence="2">
    <location>
        <begin position="202"/>
        <end position="216"/>
    </location>
</feature>
<evidence type="ECO:0000313" key="3">
    <source>
        <dbReference type="EMBL" id="RKP22282.1"/>
    </source>
</evidence>
<dbReference type="InterPro" id="IPR023213">
    <property type="entry name" value="CAT-like_dom_sf"/>
</dbReference>
<dbReference type="InterPro" id="IPR050317">
    <property type="entry name" value="Plant_Fungal_Acyltransferase"/>
</dbReference>
<dbReference type="Pfam" id="PF02458">
    <property type="entry name" value="Transferase"/>
    <property type="match status" value="1"/>
</dbReference>
<dbReference type="GO" id="GO:0044550">
    <property type="term" value="P:secondary metabolite biosynthetic process"/>
    <property type="evidence" value="ECO:0007669"/>
    <property type="project" value="TreeGrafter"/>
</dbReference>
<evidence type="ECO:0000313" key="4">
    <source>
        <dbReference type="Proteomes" id="UP000278143"/>
    </source>
</evidence>
<evidence type="ECO:0000256" key="2">
    <source>
        <dbReference type="SAM" id="MobiDB-lite"/>
    </source>
</evidence>
<dbReference type="PANTHER" id="PTHR31642">
    <property type="entry name" value="TRICHOTHECENE 3-O-ACETYLTRANSFERASE"/>
    <property type="match status" value="1"/>
</dbReference>
<evidence type="ECO:0000256" key="1">
    <source>
        <dbReference type="ARBA" id="ARBA00022679"/>
    </source>
</evidence>
<dbReference type="OrthoDB" id="2156373at2759"/>
<dbReference type="EMBL" id="KZ992312">
    <property type="protein sequence ID" value="RKP22282.1"/>
    <property type="molecule type" value="Genomic_DNA"/>
</dbReference>
<dbReference type="PANTHER" id="PTHR31642:SF310">
    <property type="entry name" value="FATTY ALCOHOL:CAFFEOYL-COA ACYLTRANSFERASE"/>
    <property type="match status" value="1"/>
</dbReference>
<proteinExistence type="predicted"/>
<accession>A0A4P9YSE4</accession>
<sequence length="426" mass="48343">MTVTSRETWIVPGAGYAHQTYELSHADHFPAPFYPYKLFFYKNHASKPDFLPTDRLVAGLKTVLEHYPILYGRLALCDDGEYEVRPSTEGIPFIEAAAEEDFAAFEPDCPQHRITPDLRAITQPPSEHTPLLGIKLTRFANNSGAVICVSRSHYVADGYACVSFIRNWAAIVRGESRLPFLPSNDRRLLRLDPKPSEEEQRQFSQQQQKQHQPDYQPGSNASVNKGVIKETSWFSTIDALFMLVWRATVRARAIAKEQPLTHTIAVNMRDKYPELPPNYYGNAFDQLFFTMTAGDIVDSPLGKVAAMHRQSLLATKSHTMEQWLMQTIITGMTSLQERTASWLPYSDYIVTDWSKFGFYMVDFGEGRPTYCRRLVNRHRRLGCILDMPPASDGSPAGLEFSLGVDETSYDRFCNDKELLTYGTILG</sequence>
<keyword evidence="4" id="KW-1185">Reference proteome</keyword>
<organism evidence="3 4">
    <name type="scientific">Syncephalis pseudoplumigaleata</name>
    <dbReference type="NCBI Taxonomy" id="1712513"/>
    <lineage>
        <taxon>Eukaryota</taxon>
        <taxon>Fungi</taxon>
        <taxon>Fungi incertae sedis</taxon>
        <taxon>Zoopagomycota</taxon>
        <taxon>Zoopagomycotina</taxon>
        <taxon>Zoopagomycetes</taxon>
        <taxon>Zoopagales</taxon>
        <taxon>Piptocephalidaceae</taxon>
        <taxon>Syncephalis</taxon>
    </lineage>
</organism>
<reference evidence="4" key="1">
    <citation type="journal article" date="2018" name="Nat. Microbiol.">
        <title>Leveraging single-cell genomics to expand the fungal tree of life.</title>
        <authorList>
            <person name="Ahrendt S.R."/>
            <person name="Quandt C.A."/>
            <person name="Ciobanu D."/>
            <person name="Clum A."/>
            <person name="Salamov A."/>
            <person name="Andreopoulos B."/>
            <person name="Cheng J.F."/>
            <person name="Woyke T."/>
            <person name="Pelin A."/>
            <person name="Henrissat B."/>
            <person name="Reynolds N.K."/>
            <person name="Benny G.L."/>
            <person name="Smith M.E."/>
            <person name="James T.Y."/>
            <person name="Grigoriev I.V."/>
        </authorList>
    </citation>
    <scope>NUCLEOTIDE SEQUENCE [LARGE SCALE GENOMIC DNA]</scope>
    <source>
        <strain evidence="4">Benny S71-1</strain>
    </source>
</reference>
<dbReference type="Proteomes" id="UP000278143">
    <property type="component" value="Unassembled WGS sequence"/>
</dbReference>
<dbReference type="GO" id="GO:0016747">
    <property type="term" value="F:acyltransferase activity, transferring groups other than amino-acyl groups"/>
    <property type="evidence" value="ECO:0007669"/>
    <property type="project" value="TreeGrafter"/>
</dbReference>
<name>A0A4P9YSE4_9FUNG</name>
<dbReference type="AlphaFoldDB" id="A0A4P9YSE4"/>